<gene>
    <name evidence="4" type="ORF">CAPTEDRAFT_199502</name>
</gene>
<dbReference type="SMART" id="SM00028">
    <property type="entry name" value="TPR"/>
    <property type="match status" value="5"/>
</dbReference>
<dbReference type="OrthoDB" id="77564at2759"/>
<name>R7V6P4_CAPTE</name>
<dbReference type="PANTHER" id="PTHR15502">
    <property type="entry name" value="CALCINEURIN-BINDING PROTEIN CABIN 1-RELATED"/>
    <property type="match status" value="1"/>
</dbReference>
<dbReference type="EMBL" id="KB294418">
    <property type="protein sequence ID" value="ELU14548.1"/>
    <property type="molecule type" value="Genomic_DNA"/>
</dbReference>
<sequence length="1099" mass="125591">MADCNPMLTVGVKLKFGALNDSESSEDEEEDFGEEDDEPRKTTKEAQETKAVTLYNEALVQLKEGLAEKAKKTLNELLTIGIVKEAEPKEEGSDGVSHPALVLKYSCYKNLASLAVKDGDLDVAVEYLLQAVNVDATDVTVWHKIGVIALKLEHFSLARHSFEQGLECNSDHWPCMDQVITLLYALNNYHACLVYISRALSRDPGYLKGLVFMHKIFKEQKSFKYETLDLFRTCDQSIYAVDLEEDEIEEFLPEALEIRRKRTASYEMPPPPVITLPRALNALTWKSLGEVLLATYDYVSTEANSRKDVTFTTPRVTFGCKVDLSNALETQPTPVSEASTVLPASSSSPATTPVSSLPSTTVTEVVTPPVSEAPAEEKVEEPMEVEVETAKDQTPPSKPAPGKRGPKRKRLLMDDDPFGVKRRSTRVRNTIKKKEETVNYQDLLRKFLPHNLLECDDEMDEDSLPLEPLDLTTPACRVRNAWESLPEAADIPQLASTEEDEIKRYINEHQNNSGILDLLNEFLIHLARYKDQQWPKGLPDVYLQCYNRFRSHIEYPNFLSKDQTSDRLRDMAEMGLTWAELHLDYWMTHSLKTTSPHHPLQPSPRKSPSGQAVNHSYDFLGQYFPKDLHYLVTLSEWSDILGEKTREFSVRVFWLRARFYILQNKTELAVESLNKVSDILREDDSEKKPFIVLLVNCSVENLISAEEVQKQEESLKRCQSLEEVQRLHEKGSYAVVVETLLQTFTQGSMQRRGKDSNTPERHAQLLLLQDSLLKLTDYRRCLLWGEVSINEALQKFLSAPSSEEKDDWICTMVSLFQGIDKCISEDHNIINNIPSRHLVRLVHNLIRIIEFSMDVPDGASDMAISTLQPWILLYRLIEHEEDKVRKLQLDQSSDEIDLDSCLPSAILLLNVAHEYLGRRCWCTHTDGFLLHFIVEVLTKELLKTNSMDDSQDAHPFKEHLHTMIEQCFFCLYGHPNKKAKTKHLQDHNSQQITLTWERSVPLFDFFKPSTMPDFDSYRTSTVSGELENLLRRISSLVPAPDESDLTVESIQAYIDDSIQEPPAISEEKQTKLFVALLMPIVKEVYYLLADYYFKNKEQA</sequence>
<proteinExistence type="predicted"/>
<comment type="subcellular location">
    <subcellularLocation>
        <location evidence="1">Nucleus</location>
    </subcellularLocation>
</comment>
<keyword evidence="2" id="KW-0539">Nucleus</keyword>
<feature type="compositionally biased region" description="Acidic residues" evidence="3">
    <location>
        <begin position="23"/>
        <end position="37"/>
    </location>
</feature>
<evidence type="ECO:0000256" key="3">
    <source>
        <dbReference type="SAM" id="MobiDB-lite"/>
    </source>
</evidence>
<dbReference type="EnsemblMetazoa" id="CapteT199502">
    <property type="protein sequence ID" value="CapteP199502"/>
    <property type="gene ID" value="CapteG199502"/>
</dbReference>
<feature type="region of interest" description="Disordered" evidence="3">
    <location>
        <begin position="19"/>
        <end position="48"/>
    </location>
</feature>
<dbReference type="AlphaFoldDB" id="R7V6P4"/>
<protein>
    <submittedName>
        <fullName evidence="4 5">Uncharacterized protein</fullName>
    </submittedName>
</protein>
<evidence type="ECO:0000256" key="2">
    <source>
        <dbReference type="ARBA" id="ARBA00023242"/>
    </source>
</evidence>
<accession>R7V6P4</accession>
<dbReference type="InterPro" id="IPR011990">
    <property type="entry name" value="TPR-like_helical_dom_sf"/>
</dbReference>
<dbReference type="EMBL" id="AMQN01004821">
    <property type="status" value="NOT_ANNOTATED_CDS"/>
    <property type="molecule type" value="Genomic_DNA"/>
</dbReference>
<organism evidence="4">
    <name type="scientific">Capitella teleta</name>
    <name type="common">Polychaete worm</name>
    <dbReference type="NCBI Taxonomy" id="283909"/>
    <lineage>
        <taxon>Eukaryota</taxon>
        <taxon>Metazoa</taxon>
        <taxon>Spiralia</taxon>
        <taxon>Lophotrochozoa</taxon>
        <taxon>Annelida</taxon>
        <taxon>Polychaeta</taxon>
        <taxon>Sedentaria</taxon>
        <taxon>Scolecida</taxon>
        <taxon>Capitellidae</taxon>
        <taxon>Capitella</taxon>
    </lineage>
</organism>
<reference evidence="6" key="1">
    <citation type="submission" date="2012-12" db="EMBL/GenBank/DDBJ databases">
        <authorList>
            <person name="Hellsten U."/>
            <person name="Grimwood J."/>
            <person name="Chapman J.A."/>
            <person name="Shapiro H."/>
            <person name="Aerts A."/>
            <person name="Otillar R.P."/>
            <person name="Terry A.Y."/>
            <person name="Boore J.L."/>
            <person name="Simakov O."/>
            <person name="Marletaz F."/>
            <person name="Cho S.-J."/>
            <person name="Edsinger-Gonzales E."/>
            <person name="Havlak P."/>
            <person name="Kuo D.-H."/>
            <person name="Larsson T."/>
            <person name="Lv J."/>
            <person name="Arendt D."/>
            <person name="Savage R."/>
            <person name="Osoegawa K."/>
            <person name="de Jong P."/>
            <person name="Lindberg D.R."/>
            <person name="Seaver E.C."/>
            <person name="Weisblat D.A."/>
            <person name="Putnam N.H."/>
            <person name="Grigoriev I.V."/>
            <person name="Rokhsar D.S."/>
        </authorList>
    </citation>
    <scope>NUCLEOTIDE SEQUENCE</scope>
    <source>
        <strain evidence="6">I ESC-2004</strain>
    </source>
</reference>
<reference evidence="5" key="3">
    <citation type="submission" date="2015-06" db="UniProtKB">
        <authorList>
            <consortium name="EnsemblMetazoa"/>
        </authorList>
    </citation>
    <scope>IDENTIFICATION</scope>
</reference>
<dbReference type="GO" id="GO:0006325">
    <property type="term" value="P:chromatin organization"/>
    <property type="evidence" value="ECO:0007669"/>
    <property type="project" value="InterPro"/>
</dbReference>
<feature type="compositionally biased region" description="Low complexity" evidence="3">
    <location>
        <begin position="336"/>
        <end position="373"/>
    </location>
</feature>
<dbReference type="PANTHER" id="PTHR15502:SF7">
    <property type="entry name" value="CALCINEURIN-BINDING PROTEIN CABIN-1"/>
    <property type="match status" value="1"/>
</dbReference>
<dbReference type="InterPro" id="IPR033053">
    <property type="entry name" value="Hir3/CABIN1"/>
</dbReference>
<reference evidence="4 6" key="2">
    <citation type="journal article" date="2013" name="Nature">
        <title>Insights into bilaterian evolution from three spiralian genomes.</title>
        <authorList>
            <person name="Simakov O."/>
            <person name="Marletaz F."/>
            <person name="Cho S.J."/>
            <person name="Edsinger-Gonzales E."/>
            <person name="Havlak P."/>
            <person name="Hellsten U."/>
            <person name="Kuo D.H."/>
            <person name="Larsson T."/>
            <person name="Lv J."/>
            <person name="Arendt D."/>
            <person name="Savage R."/>
            <person name="Osoegawa K."/>
            <person name="de Jong P."/>
            <person name="Grimwood J."/>
            <person name="Chapman J.A."/>
            <person name="Shapiro H."/>
            <person name="Aerts A."/>
            <person name="Otillar R.P."/>
            <person name="Terry A.Y."/>
            <person name="Boore J.L."/>
            <person name="Grigoriev I.V."/>
            <person name="Lindberg D.R."/>
            <person name="Seaver E.C."/>
            <person name="Weisblat D.A."/>
            <person name="Putnam N.H."/>
            <person name="Rokhsar D.S."/>
        </authorList>
    </citation>
    <scope>NUCLEOTIDE SEQUENCE</scope>
    <source>
        <strain evidence="4 6">I ESC-2004</strain>
    </source>
</reference>
<dbReference type="GO" id="GO:0031491">
    <property type="term" value="F:nucleosome binding"/>
    <property type="evidence" value="ECO:0007669"/>
    <property type="project" value="TreeGrafter"/>
</dbReference>
<evidence type="ECO:0000313" key="4">
    <source>
        <dbReference type="EMBL" id="ELU14548.1"/>
    </source>
</evidence>
<evidence type="ECO:0000256" key="1">
    <source>
        <dbReference type="ARBA" id="ARBA00004123"/>
    </source>
</evidence>
<dbReference type="InterPro" id="IPR019734">
    <property type="entry name" value="TPR_rpt"/>
</dbReference>
<dbReference type="SUPFAM" id="SSF48452">
    <property type="entry name" value="TPR-like"/>
    <property type="match status" value="1"/>
</dbReference>
<dbReference type="HOGENOM" id="CLU_000786_0_0_1"/>
<dbReference type="STRING" id="283909.R7V6P4"/>
<feature type="compositionally biased region" description="Basic and acidic residues" evidence="3">
    <location>
        <begin position="38"/>
        <end position="48"/>
    </location>
</feature>
<keyword evidence="6" id="KW-1185">Reference proteome</keyword>
<dbReference type="GO" id="GO:0005634">
    <property type="term" value="C:nucleus"/>
    <property type="evidence" value="ECO:0007669"/>
    <property type="project" value="UniProtKB-SubCell"/>
</dbReference>
<evidence type="ECO:0000313" key="6">
    <source>
        <dbReference type="Proteomes" id="UP000014760"/>
    </source>
</evidence>
<dbReference type="OMA" id="MEALEXE"/>
<dbReference type="Proteomes" id="UP000014760">
    <property type="component" value="Unassembled WGS sequence"/>
</dbReference>
<feature type="region of interest" description="Disordered" evidence="3">
    <location>
        <begin position="331"/>
        <end position="416"/>
    </location>
</feature>
<evidence type="ECO:0000313" key="5">
    <source>
        <dbReference type="EnsemblMetazoa" id="CapteP199502"/>
    </source>
</evidence>
<dbReference type="Pfam" id="PF13181">
    <property type="entry name" value="TPR_8"/>
    <property type="match status" value="1"/>
</dbReference>
<dbReference type="Gene3D" id="1.25.40.10">
    <property type="entry name" value="Tetratricopeptide repeat domain"/>
    <property type="match status" value="1"/>
</dbReference>